<organism evidence="3 4">
    <name type="scientific">Geojedonia litorea</name>
    <dbReference type="NCBI Taxonomy" id="1268269"/>
    <lineage>
        <taxon>Bacteria</taxon>
        <taxon>Pseudomonadati</taxon>
        <taxon>Bacteroidota</taxon>
        <taxon>Flavobacteriia</taxon>
        <taxon>Flavobacteriales</taxon>
        <taxon>Flavobacteriaceae</taxon>
        <taxon>Geojedonia</taxon>
    </lineage>
</organism>
<proteinExistence type="inferred from homology"/>
<protein>
    <submittedName>
        <fullName evidence="3">GIY-YIG nuclease family protein</fullName>
    </submittedName>
</protein>
<dbReference type="InterPro" id="IPR035901">
    <property type="entry name" value="GIY-YIG_endonuc_sf"/>
</dbReference>
<dbReference type="SUPFAM" id="SSF82771">
    <property type="entry name" value="GIY-YIG endonuclease"/>
    <property type="match status" value="1"/>
</dbReference>
<evidence type="ECO:0000313" key="3">
    <source>
        <dbReference type="EMBL" id="MFC4721163.1"/>
    </source>
</evidence>
<gene>
    <name evidence="3" type="ORF">ACFO5O_02435</name>
</gene>
<dbReference type="CDD" id="cd10456">
    <property type="entry name" value="GIY-YIG_UPF0213"/>
    <property type="match status" value="1"/>
</dbReference>
<dbReference type="PANTHER" id="PTHR34477:SF1">
    <property type="entry name" value="UPF0213 PROTEIN YHBQ"/>
    <property type="match status" value="1"/>
</dbReference>
<dbReference type="SMART" id="SM00465">
    <property type="entry name" value="GIYc"/>
    <property type="match status" value="1"/>
</dbReference>
<dbReference type="RefSeq" id="WP_387960610.1">
    <property type="nucleotide sequence ID" value="NZ_JBHSGP010000005.1"/>
</dbReference>
<dbReference type="Proteomes" id="UP001595953">
    <property type="component" value="Unassembled WGS sequence"/>
</dbReference>
<feature type="domain" description="GIY-YIG" evidence="2">
    <location>
        <begin position="2"/>
        <end position="77"/>
    </location>
</feature>
<sequence>MKFYFVYILLCADKSYYTGITNNLEYRLIQHQNGLASAYTAKRLPIRLEWHLQCTDPKDAIAIEKQLKGWSRKKKQALIEGKWEDLVKFSKNYSEYGNPKLDNL</sequence>
<evidence type="ECO:0000256" key="1">
    <source>
        <dbReference type="ARBA" id="ARBA00007435"/>
    </source>
</evidence>
<accession>A0ABV9N2H0</accession>
<dbReference type="EMBL" id="JBHSGP010000005">
    <property type="protein sequence ID" value="MFC4721163.1"/>
    <property type="molecule type" value="Genomic_DNA"/>
</dbReference>
<dbReference type="PROSITE" id="PS50164">
    <property type="entry name" value="GIY_YIG"/>
    <property type="match status" value="1"/>
</dbReference>
<dbReference type="Pfam" id="PF01541">
    <property type="entry name" value="GIY-YIG"/>
    <property type="match status" value="1"/>
</dbReference>
<reference evidence="4" key="1">
    <citation type="journal article" date="2019" name="Int. J. Syst. Evol. Microbiol.">
        <title>The Global Catalogue of Microorganisms (GCM) 10K type strain sequencing project: providing services to taxonomists for standard genome sequencing and annotation.</title>
        <authorList>
            <consortium name="The Broad Institute Genomics Platform"/>
            <consortium name="The Broad Institute Genome Sequencing Center for Infectious Disease"/>
            <person name="Wu L."/>
            <person name="Ma J."/>
        </authorList>
    </citation>
    <scope>NUCLEOTIDE SEQUENCE [LARGE SCALE GENOMIC DNA]</scope>
    <source>
        <strain evidence="4">CCUG 63682</strain>
    </source>
</reference>
<dbReference type="InterPro" id="IPR000305">
    <property type="entry name" value="GIY-YIG_endonuc"/>
</dbReference>
<name>A0ABV9N2H0_9FLAO</name>
<dbReference type="Gene3D" id="3.40.1440.10">
    <property type="entry name" value="GIY-YIG endonuclease"/>
    <property type="match status" value="1"/>
</dbReference>
<evidence type="ECO:0000259" key="2">
    <source>
        <dbReference type="PROSITE" id="PS50164"/>
    </source>
</evidence>
<comment type="similarity">
    <text evidence="1">Belongs to the UPF0213 family.</text>
</comment>
<dbReference type="PANTHER" id="PTHR34477">
    <property type="entry name" value="UPF0213 PROTEIN YHBQ"/>
    <property type="match status" value="1"/>
</dbReference>
<evidence type="ECO:0000313" key="4">
    <source>
        <dbReference type="Proteomes" id="UP001595953"/>
    </source>
</evidence>
<keyword evidence="4" id="KW-1185">Reference proteome</keyword>
<dbReference type="InterPro" id="IPR050190">
    <property type="entry name" value="UPF0213_domain"/>
</dbReference>
<comment type="caution">
    <text evidence="3">The sequence shown here is derived from an EMBL/GenBank/DDBJ whole genome shotgun (WGS) entry which is preliminary data.</text>
</comment>